<evidence type="ECO:0000256" key="3">
    <source>
        <dbReference type="ARBA" id="ARBA00022741"/>
    </source>
</evidence>
<comment type="function">
    <text evidence="15">Plays a critical role in recombination and DNA repair. Helps process Holliday junction intermediates to mature products by catalyzing branch migration. Has replication fork regression activity, unwinds stalled or blocked replication forks to make a HJ that can be resolved. Has a DNA unwinding activity characteristic of a DNA helicase with 3'-5' polarity.</text>
</comment>
<feature type="domain" description="Helicase C-terminal" evidence="17">
    <location>
        <begin position="466"/>
        <end position="622"/>
    </location>
</feature>
<dbReference type="InterPro" id="IPR033454">
    <property type="entry name" value="RecG_wedge"/>
</dbReference>
<evidence type="ECO:0000256" key="15">
    <source>
        <dbReference type="RuleBase" id="RU363016"/>
    </source>
</evidence>
<evidence type="ECO:0000313" key="19">
    <source>
        <dbReference type="Proteomes" id="UP001317963"/>
    </source>
</evidence>
<dbReference type="PANTHER" id="PTHR47964:SF1">
    <property type="entry name" value="ATP-DEPENDENT DNA HELICASE HOMOLOG RECG, CHLOROPLASTIC"/>
    <property type="match status" value="1"/>
</dbReference>
<dbReference type="Gene3D" id="1.10.150.20">
    <property type="entry name" value="5' to 3' exonuclease, C-terminal subdomain"/>
    <property type="match status" value="1"/>
</dbReference>
<keyword evidence="4 15" id="KW-0227">DNA damage</keyword>
<evidence type="ECO:0000259" key="17">
    <source>
        <dbReference type="PROSITE" id="PS51194"/>
    </source>
</evidence>
<evidence type="ECO:0000256" key="8">
    <source>
        <dbReference type="ARBA" id="ARBA00023125"/>
    </source>
</evidence>
<keyword evidence="11" id="KW-0413">Isomerase</keyword>
<comment type="catalytic activity">
    <reaction evidence="14 15">
        <text>ATP + H2O = ADP + phosphate + H(+)</text>
        <dbReference type="Rhea" id="RHEA:13065"/>
        <dbReference type="ChEBI" id="CHEBI:15377"/>
        <dbReference type="ChEBI" id="CHEBI:15378"/>
        <dbReference type="ChEBI" id="CHEBI:30616"/>
        <dbReference type="ChEBI" id="CHEBI:43474"/>
        <dbReference type="ChEBI" id="CHEBI:456216"/>
        <dbReference type="EC" id="5.6.2.4"/>
    </reaction>
</comment>
<dbReference type="PROSITE" id="PS51192">
    <property type="entry name" value="HELICASE_ATP_BIND_1"/>
    <property type="match status" value="1"/>
</dbReference>
<evidence type="ECO:0000313" key="18">
    <source>
        <dbReference type="EMBL" id="UZP73681.1"/>
    </source>
</evidence>
<protein>
    <recommendedName>
        <fullName evidence="2 15">ATP-dependent DNA helicase RecG</fullName>
        <ecNumber evidence="13 15">5.6.2.4</ecNumber>
    </recommendedName>
</protein>
<dbReference type="NCBIfam" id="TIGR00643">
    <property type="entry name" value="recG"/>
    <property type="match status" value="1"/>
</dbReference>
<evidence type="ECO:0000256" key="9">
    <source>
        <dbReference type="ARBA" id="ARBA00023172"/>
    </source>
</evidence>
<keyword evidence="19" id="KW-1185">Reference proteome</keyword>
<dbReference type="Pfam" id="PF17191">
    <property type="entry name" value="RecG_wedge"/>
    <property type="match status" value="1"/>
</dbReference>
<dbReference type="PROSITE" id="PS51194">
    <property type="entry name" value="HELICASE_CTER"/>
    <property type="match status" value="1"/>
</dbReference>
<evidence type="ECO:0000256" key="5">
    <source>
        <dbReference type="ARBA" id="ARBA00022801"/>
    </source>
</evidence>
<evidence type="ECO:0000256" key="7">
    <source>
        <dbReference type="ARBA" id="ARBA00022840"/>
    </source>
</evidence>
<dbReference type="Proteomes" id="UP001317963">
    <property type="component" value="Chromosome"/>
</dbReference>
<dbReference type="PANTHER" id="PTHR47964">
    <property type="entry name" value="ATP-DEPENDENT DNA HELICASE HOMOLOG RECG, CHLOROPLASTIC"/>
    <property type="match status" value="1"/>
</dbReference>
<dbReference type="SMART" id="SM00487">
    <property type="entry name" value="DEXDc"/>
    <property type="match status" value="1"/>
</dbReference>
<keyword evidence="3 15" id="KW-0547">Nucleotide-binding</keyword>
<gene>
    <name evidence="18" type="primary">recG</name>
    <name evidence="18" type="ORF">E0F26_02545</name>
</gene>
<dbReference type="RefSeq" id="WP_279242477.1">
    <property type="nucleotide sequence ID" value="NZ_CP036501.1"/>
</dbReference>
<dbReference type="InterPro" id="IPR027417">
    <property type="entry name" value="P-loop_NTPase"/>
</dbReference>
<dbReference type="Gene3D" id="2.40.50.140">
    <property type="entry name" value="Nucleic acid-binding proteins"/>
    <property type="match status" value="1"/>
</dbReference>
<dbReference type="InterPro" id="IPR001650">
    <property type="entry name" value="Helicase_C-like"/>
</dbReference>
<evidence type="ECO:0000256" key="2">
    <source>
        <dbReference type="ARBA" id="ARBA00017846"/>
    </source>
</evidence>
<reference evidence="18 19" key="1">
    <citation type="submission" date="2019-02" db="EMBL/GenBank/DDBJ databases">
        <title>Halieaceae_genomes.</title>
        <authorList>
            <person name="Li S.-H."/>
        </authorList>
    </citation>
    <scope>NUCLEOTIDE SEQUENCE [LARGE SCALE GENOMIC DNA]</scope>
    <source>
        <strain evidence="18 19">JH123</strain>
    </source>
</reference>
<dbReference type="CDD" id="cd04488">
    <property type="entry name" value="RecG_wedge_OBF"/>
    <property type="match status" value="1"/>
</dbReference>
<evidence type="ECO:0000256" key="1">
    <source>
        <dbReference type="ARBA" id="ARBA00007504"/>
    </source>
</evidence>
<dbReference type="InterPro" id="IPR011545">
    <property type="entry name" value="DEAD/DEAH_box_helicase_dom"/>
</dbReference>
<dbReference type="InterPro" id="IPR014001">
    <property type="entry name" value="Helicase_ATP-bd"/>
</dbReference>
<evidence type="ECO:0000256" key="4">
    <source>
        <dbReference type="ARBA" id="ARBA00022763"/>
    </source>
</evidence>
<sequence>MSNNILQLPLRQFKGVGPKVFSKLESMGLETVEDLLFHFPLRYQDKTRLSCIGELKEGMDAVVRGTIRASGIARGRRPTLIVKVDDGTGLITLRFFHFRRAQAQQLRIGDTITLFGQPRMVGGNTEFAHPEYMVGDREPQLEEALTPVYPVTEGMGQSTMRNLTQQALTYLTQNPPEDLLTGLPGDSPSITDSIKLLHRPSPDANTAAIVAGEHPAQLRLALEELVAHQLSLLSRRARTHEKTAAPVNSQGKLADAITSQLPFTLTGAQQRVCEEIVADLRKSTPMLRLLQGDVGSGKTLVAALTAAHMVESKHQVALMAPTELLSEQHFAGFQKWFEPLGINVLWLTGQIKGKARKAALERIEAGEVDIIVGTHALFQDAVAFKSLGLVLVDEQHRFGVNQRLSLTQRGLNEITPHQLTMTATPIPRTLSMVAYADLDCSTIDELPPGRKPITTALIDNDRRQSVIERVGNACQQGRQAYWVCALIEESEALDATAAEVTAEQLEAALPGLRIGLLHGRISSQEKGDIMAAFANHELDILVATTVIEVGVDVPNASLMIIENAERFGLAQLHQLRGRVGRGAVESHCILMYQSPLSQTARDRLTVMRESQDGFVLAEKDLEIRGPGEVLGTRQTGVSSFRVARLPEHNELLEKAQDIASNMVSTDAQRAEKIEQRWTRTLEAFAHV</sequence>
<evidence type="ECO:0000259" key="16">
    <source>
        <dbReference type="PROSITE" id="PS51192"/>
    </source>
</evidence>
<keyword evidence="5 15" id="KW-0378">Hydrolase</keyword>
<dbReference type="SUPFAM" id="SSF50249">
    <property type="entry name" value="Nucleic acid-binding proteins"/>
    <property type="match status" value="1"/>
</dbReference>
<evidence type="ECO:0000256" key="14">
    <source>
        <dbReference type="ARBA" id="ARBA00048988"/>
    </source>
</evidence>
<comment type="catalytic activity">
    <reaction evidence="12 15">
        <text>Couples ATP hydrolysis with the unwinding of duplex DNA by translocating in the 3'-5' direction.</text>
        <dbReference type="EC" id="5.6.2.4"/>
    </reaction>
</comment>
<dbReference type="NCBIfam" id="NF008163">
    <property type="entry name" value="PRK10917.1-1"/>
    <property type="match status" value="1"/>
</dbReference>
<comment type="similarity">
    <text evidence="1 15">Belongs to the helicase family. RecG subfamily.</text>
</comment>
<dbReference type="Pfam" id="PF19833">
    <property type="entry name" value="RecG_dom3_C"/>
    <property type="match status" value="1"/>
</dbReference>
<dbReference type="Pfam" id="PF00270">
    <property type="entry name" value="DEAD"/>
    <property type="match status" value="1"/>
</dbReference>
<organism evidence="18 19">
    <name type="scientific">Candidatus Paraluminiphilus aquimaris</name>
    <dbReference type="NCBI Taxonomy" id="2518994"/>
    <lineage>
        <taxon>Bacteria</taxon>
        <taxon>Pseudomonadati</taxon>
        <taxon>Pseudomonadota</taxon>
        <taxon>Gammaproteobacteria</taxon>
        <taxon>Cellvibrionales</taxon>
        <taxon>Halieaceae</taxon>
        <taxon>Candidatus Paraluminiphilus</taxon>
    </lineage>
</organism>
<dbReference type="InterPro" id="IPR047112">
    <property type="entry name" value="RecG/Mfd"/>
</dbReference>
<evidence type="ECO:0000256" key="10">
    <source>
        <dbReference type="ARBA" id="ARBA00023204"/>
    </source>
</evidence>
<keyword evidence="7 15" id="KW-0067">ATP-binding</keyword>
<evidence type="ECO:0000256" key="12">
    <source>
        <dbReference type="ARBA" id="ARBA00034617"/>
    </source>
</evidence>
<evidence type="ECO:0000256" key="11">
    <source>
        <dbReference type="ARBA" id="ARBA00023235"/>
    </source>
</evidence>
<accession>A0ABY6Q604</accession>
<dbReference type="CDD" id="cd17992">
    <property type="entry name" value="DEXHc_RecG"/>
    <property type="match status" value="1"/>
</dbReference>
<dbReference type="GO" id="GO:0004386">
    <property type="term" value="F:helicase activity"/>
    <property type="evidence" value="ECO:0007669"/>
    <property type="project" value="UniProtKB-KW"/>
</dbReference>
<dbReference type="NCBIfam" id="NF008168">
    <property type="entry name" value="PRK10917.2-2"/>
    <property type="match status" value="1"/>
</dbReference>
<keyword evidence="10 15" id="KW-0234">DNA repair</keyword>
<dbReference type="Gene3D" id="3.40.50.300">
    <property type="entry name" value="P-loop containing nucleotide triphosphate hydrolases"/>
    <property type="match status" value="2"/>
</dbReference>
<dbReference type="EMBL" id="CP036501">
    <property type="protein sequence ID" value="UZP73681.1"/>
    <property type="molecule type" value="Genomic_DNA"/>
</dbReference>
<dbReference type="EC" id="5.6.2.4" evidence="13 15"/>
<feature type="domain" description="Helicase ATP-binding" evidence="16">
    <location>
        <begin position="279"/>
        <end position="443"/>
    </location>
</feature>
<keyword evidence="8" id="KW-0238">DNA-binding</keyword>
<dbReference type="InterPro" id="IPR045562">
    <property type="entry name" value="RecG_dom3_C"/>
</dbReference>
<evidence type="ECO:0000256" key="13">
    <source>
        <dbReference type="ARBA" id="ARBA00034808"/>
    </source>
</evidence>
<keyword evidence="6 15" id="KW-0347">Helicase</keyword>
<dbReference type="Pfam" id="PF00271">
    <property type="entry name" value="Helicase_C"/>
    <property type="match status" value="1"/>
</dbReference>
<name>A0ABY6Q604_9GAMM</name>
<keyword evidence="9 15" id="KW-0233">DNA recombination</keyword>
<proteinExistence type="inferred from homology"/>
<dbReference type="SMART" id="SM00490">
    <property type="entry name" value="HELICc"/>
    <property type="match status" value="1"/>
</dbReference>
<evidence type="ECO:0000256" key="6">
    <source>
        <dbReference type="ARBA" id="ARBA00022806"/>
    </source>
</evidence>
<dbReference type="InterPro" id="IPR004609">
    <property type="entry name" value="ATP-dep_DNA_helicase_RecG"/>
</dbReference>
<dbReference type="NCBIfam" id="NF008165">
    <property type="entry name" value="PRK10917.1-3"/>
    <property type="match status" value="1"/>
</dbReference>
<dbReference type="InterPro" id="IPR012340">
    <property type="entry name" value="NA-bd_OB-fold"/>
</dbReference>
<dbReference type="SUPFAM" id="SSF52540">
    <property type="entry name" value="P-loop containing nucleoside triphosphate hydrolases"/>
    <property type="match status" value="2"/>
</dbReference>